<evidence type="ECO:0000313" key="2">
    <source>
        <dbReference type="EMBL" id="TQN32386.1"/>
    </source>
</evidence>
<dbReference type="EMBL" id="VFQC01000001">
    <property type="protein sequence ID" value="TQN32386.1"/>
    <property type="molecule type" value="Genomic_DNA"/>
</dbReference>
<dbReference type="Proteomes" id="UP000317422">
    <property type="component" value="Unassembled WGS sequence"/>
</dbReference>
<feature type="region of interest" description="Disordered" evidence="1">
    <location>
        <begin position="1"/>
        <end position="22"/>
    </location>
</feature>
<evidence type="ECO:0000256" key="1">
    <source>
        <dbReference type="SAM" id="MobiDB-lite"/>
    </source>
</evidence>
<keyword evidence="3" id="KW-1185">Reference proteome</keyword>
<name>A0A543NKP3_9ACTN</name>
<proteinExistence type="predicted"/>
<dbReference type="AlphaFoldDB" id="A0A543NKP3"/>
<organism evidence="2 3">
    <name type="scientific">Haloactinospora alba</name>
    <dbReference type="NCBI Taxonomy" id="405555"/>
    <lineage>
        <taxon>Bacteria</taxon>
        <taxon>Bacillati</taxon>
        <taxon>Actinomycetota</taxon>
        <taxon>Actinomycetes</taxon>
        <taxon>Streptosporangiales</taxon>
        <taxon>Nocardiopsidaceae</taxon>
        <taxon>Haloactinospora</taxon>
    </lineage>
</organism>
<comment type="caution">
    <text evidence="2">The sequence shown here is derived from an EMBL/GenBank/DDBJ whole genome shotgun (WGS) entry which is preliminary data.</text>
</comment>
<protein>
    <submittedName>
        <fullName evidence="2">Uncharacterized protein</fullName>
    </submittedName>
</protein>
<evidence type="ECO:0000313" key="3">
    <source>
        <dbReference type="Proteomes" id="UP000317422"/>
    </source>
</evidence>
<accession>A0A543NKP3</accession>
<reference evidence="2 3" key="1">
    <citation type="submission" date="2019-06" db="EMBL/GenBank/DDBJ databases">
        <title>Sequencing the genomes of 1000 actinobacteria strains.</title>
        <authorList>
            <person name="Klenk H.-P."/>
        </authorList>
    </citation>
    <scope>NUCLEOTIDE SEQUENCE [LARGE SCALE GENOMIC DNA]</scope>
    <source>
        <strain evidence="2 3">DSM 45015</strain>
    </source>
</reference>
<sequence length="39" mass="3957">MRSPGRFGDGEPAGESGGTYSTWVTSRAAPVEAEVAMAA</sequence>
<gene>
    <name evidence="2" type="ORF">FHX37_2343</name>
</gene>